<comment type="catalytic activity">
    <reaction evidence="5">
        <text>dimethylallyl diphosphate + 2 oxidized [2Fe-2S]-[ferredoxin] + H2O = (2E)-4-hydroxy-3-methylbut-2-enyl diphosphate + 2 reduced [2Fe-2S]-[ferredoxin] + 2 H(+)</text>
        <dbReference type="Rhea" id="RHEA:24825"/>
        <dbReference type="Rhea" id="RHEA-COMP:10000"/>
        <dbReference type="Rhea" id="RHEA-COMP:10001"/>
        <dbReference type="ChEBI" id="CHEBI:15377"/>
        <dbReference type="ChEBI" id="CHEBI:15378"/>
        <dbReference type="ChEBI" id="CHEBI:33737"/>
        <dbReference type="ChEBI" id="CHEBI:33738"/>
        <dbReference type="ChEBI" id="CHEBI:57623"/>
        <dbReference type="ChEBI" id="CHEBI:128753"/>
        <dbReference type="EC" id="1.17.7.4"/>
    </reaction>
</comment>
<dbReference type="NCBIfam" id="TIGR00216">
    <property type="entry name" value="ispH_lytB"/>
    <property type="match status" value="1"/>
</dbReference>
<name>A0ABW0NZV6_9HYPH</name>
<dbReference type="Gene3D" id="3.40.1010.20">
    <property type="entry name" value="4-hydroxy-3-methylbut-2-enyl diphosphate reductase, catalytic domain"/>
    <property type="match status" value="2"/>
</dbReference>
<dbReference type="RefSeq" id="WP_377816897.1">
    <property type="nucleotide sequence ID" value="NZ_JBHSLU010000022.1"/>
</dbReference>
<feature type="binding site" evidence="5">
    <location>
        <position position="232"/>
    </location>
    <ligand>
        <name>isopentenyl diphosphate</name>
        <dbReference type="ChEBI" id="CHEBI:128769"/>
    </ligand>
</feature>
<feature type="binding site" evidence="5">
    <location>
        <position position="234"/>
    </location>
    <ligand>
        <name>isopentenyl diphosphate</name>
        <dbReference type="ChEBI" id="CHEBI:128769"/>
    </ligand>
</feature>
<feature type="binding site" evidence="5">
    <location>
        <position position="174"/>
    </location>
    <ligand>
        <name>(2E)-4-hydroxy-3-methylbut-2-enyl diphosphate</name>
        <dbReference type="ChEBI" id="CHEBI:128753"/>
    </ligand>
</feature>
<feature type="binding site" evidence="5">
    <location>
        <position position="276"/>
    </location>
    <ligand>
        <name>(2E)-4-hydroxy-3-methylbut-2-enyl diphosphate</name>
        <dbReference type="ChEBI" id="CHEBI:128753"/>
    </ligand>
</feature>
<proteinExistence type="inferred from homology"/>
<dbReference type="NCBIfam" id="NF002188">
    <property type="entry name" value="PRK01045.1-2"/>
    <property type="match status" value="1"/>
</dbReference>
<feature type="binding site" evidence="5">
    <location>
        <position position="204"/>
    </location>
    <ligand>
        <name>[4Fe-4S] cluster</name>
        <dbReference type="ChEBI" id="CHEBI:49883"/>
    </ligand>
</feature>
<feature type="binding site" evidence="5">
    <location>
        <position position="276"/>
    </location>
    <ligand>
        <name>dimethylallyl diphosphate</name>
        <dbReference type="ChEBI" id="CHEBI:57623"/>
    </ligand>
</feature>
<feature type="binding site" evidence="5">
    <location>
        <position position="234"/>
    </location>
    <ligand>
        <name>dimethylallyl diphosphate</name>
        <dbReference type="ChEBI" id="CHEBI:57623"/>
    </ligand>
</feature>
<keyword evidence="4 5" id="KW-0411">Iron-sulfur</keyword>
<dbReference type="NCBIfam" id="NF002190">
    <property type="entry name" value="PRK01045.1-4"/>
    <property type="match status" value="1"/>
</dbReference>
<evidence type="ECO:0000313" key="6">
    <source>
        <dbReference type="EMBL" id="MFC5505750.1"/>
    </source>
</evidence>
<keyword evidence="3 5" id="KW-0408">Iron</keyword>
<comment type="pathway">
    <text evidence="5">Isoprenoid biosynthesis; isopentenyl diphosphate biosynthesis via DXP pathway; isopentenyl diphosphate from 1-deoxy-D-xylulose 5-phosphate: step 6/6.</text>
</comment>
<organism evidence="6 7">
    <name type="scientific">Bosea massiliensis</name>
    <dbReference type="NCBI Taxonomy" id="151419"/>
    <lineage>
        <taxon>Bacteria</taxon>
        <taxon>Pseudomonadati</taxon>
        <taxon>Pseudomonadota</taxon>
        <taxon>Alphaproteobacteria</taxon>
        <taxon>Hyphomicrobiales</taxon>
        <taxon>Boseaceae</taxon>
        <taxon>Bosea</taxon>
    </lineage>
</organism>
<feature type="binding site" evidence="5">
    <location>
        <position position="84"/>
    </location>
    <ligand>
        <name>isopentenyl diphosphate</name>
        <dbReference type="ChEBI" id="CHEBI:128769"/>
    </ligand>
</feature>
<feature type="binding site" evidence="5">
    <location>
        <position position="134"/>
    </location>
    <ligand>
        <name>(2E)-4-hydroxy-3-methylbut-2-enyl diphosphate</name>
        <dbReference type="ChEBI" id="CHEBI:128753"/>
    </ligand>
</feature>
<evidence type="ECO:0000313" key="7">
    <source>
        <dbReference type="Proteomes" id="UP001596060"/>
    </source>
</evidence>
<comment type="similarity">
    <text evidence="5">Belongs to the IspH family.</text>
</comment>
<evidence type="ECO:0000256" key="5">
    <source>
        <dbReference type="HAMAP-Rule" id="MF_00191"/>
    </source>
</evidence>
<dbReference type="Gene3D" id="3.40.50.11270">
    <property type="match status" value="1"/>
</dbReference>
<feature type="binding site" evidence="5">
    <location>
        <position position="51"/>
    </location>
    <ligand>
        <name>dimethylallyl diphosphate</name>
        <dbReference type="ChEBI" id="CHEBI:57623"/>
    </ligand>
</feature>
<protein>
    <recommendedName>
        <fullName evidence="5">4-hydroxy-3-methylbut-2-enyl diphosphate reductase</fullName>
        <shortName evidence="5">HMBPP reductase</shortName>
        <ecNumber evidence="5">1.17.7.4</ecNumber>
    </recommendedName>
</protein>
<dbReference type="HAMAP" id="MF_00191">
    <property type="entry name" value="IspH"/>
    <property type="match status" value="1"/>
</dbReference>
<dbReference type="Proteomes" id="UP001596060">
    <property type="component" value="Unassembled WGS sequence"/>
</dbReference>
<keyword evidence="2 5" id="KW-0479">Metal-binding</keyword>
<feature type="binding site" evidence="5">
    <location>
        <position position="134"/>
    </location>
    <ligand>
        <name>isopentenyl diphosphate</name>
        <dbReference type="ChEBI" id="CHEBI:128769"/>
    </ligand>
</feature>
<keyword evidence="5" id="KW-0414">Isoprene biosynthesis</keyword>
<feature type="binding site" evidence="5">
    <location>
        <position position="276"/>
    </location>
    <ligand>
        <name>isopentenyl diphosphate</name>
        <dbReference type="ChEBI" id="CHEBI:128769"/>
    </ligand>
</feature>
<evidence type="ECO:0000256" key="4">
    <source>
        <dbReference type="ARBA" id="ARBA00023014"/>
    </source>
</evidence>
<feature type="binding site" evidence="5">
    <location>
        <position position="22"/>
    </location>
    <ligand>
        <name>[4Fe-4S] cluster</name>
        <dbReference type="ChEBI" id="CHEBI:49883"/>
    </ligand>
</feature>
<dbReference type="CDD" id="cd13944">
    <property type="entry name" value="lytB_ispH"/>
    <property type="match status" value="1"/>
</dbReference>
<feature type="binding site" evidence="5">
    <location>
        <position position="233"/>
    </location>
    <ligand>
        <name>isopentenyl diphosphate</name>
        <dbReference type="ChEBI" id="CHEBI:128769"/>
    </ligand>
</feature>
<dbReference type="Pfam" id="PF02401">
    <property type="entry name" value="LYTB"/>
    <property type="match status" value="1"/>
</dbReference>
<accession>A0ABW0NZV6</accession>
<comment type="catalytic activity">
    <reaction evidence="5">
        <text>isopentenyl diphosphate + 2 oxidized [2Fe-2S]-[ferredoxin] + H2O = (2E)-4-hydroxy-3-methylbut-2-enyl diphosphate + 2 reduced [2Fe-2S]-[ferredoxin] + 2 H(+)</text>
        <dbReference type="Rhea" id="RHEA:24488"/>
        <dbReference type="Rhea" id="RHEA-COMP:10000"/>
        <dbReference type="Rhea" id="RHEA-COMP:10001"/>
        <dbReference type="ChEBI" id="CHEBI:15377"/>
        <dbReference type="ChEBI" id="CHEBI:15378"/>
        <dbReference type="ChEBI" id="CHEBI:33737"/>
        <dbReference type="ChEBI" id="CHEBI:33738"/>
        <dbReference type="ChEBI" id="CHEBI:128753"/>
        <dbReference type="ChEBI" id="CHEBI:128769"/>
        <dbReference type="EC" id="1.17.7.4"/>
    </reaction>
</comment>
<feature type="binding site" evidence="5">
    <location>
        <position position="84"/>
    </location>
    <ligand>
        <name>dimethylallyl diphosphate</name>
        <dbReference type="ChEBI" id="CHEBI:57623"/>
    </ligand>
</feature>
<feature type="binding site" evidence="5">
    <location>
        <position position="233"/>
    </location>
    <ligand>
        <name>(2E)-4-hydroxy-3-methylbut-2-enyl diphosphate</name>
        <dbReference type="ChEBI" id="CHEBI:128753"/>
    </ligand>
</feature>
<sequence length="321" mass="34210">MNAVTPFKRPLTVLLAKPRGFCAGVVRAVEIVERAIAQTGAPVYVRHEIVHNTHVVDGLRAQGAVFVGEVDQIPAGATTIFSAHGVSRGVEAAAAARGLDVIDATCPLVQKVHNQGRRYAQLGYDVVLIGHEGHAEVEGTRGQIDGRLHVVATAAEVASLVVADPEKVAYISQTTLSVQDTREVIAALTARFPAIVGPDIRNICYATQNRQAAVQAMAPHCDLILVVGSRSSSNTTRLREVGEIAGVASHLIEGPDAIDPDWFDSVETVGFTAGASAPERLIQDAIDRLRGFRSVTVRELEGVDEEVVFRLPPRLVEAMAS</sequence>
<feature type="binding site" evidence="5">
    <location>
        <position position="233"/>
    </location>
    <ligand>
        <name>dimethylallyl diphosphate</name>
        <dbReference type="ChEBI" id="CHEBI:57623"/>
    </ligand>
</feature>
<feature type="binding site" evidence="5">
    <location>
        <position position="106"/>
    </location>
    <ligand>
        <name>[4Fe-4S] cluster</name>
        <dbReference type="ChEBI" id="CHEBI:49883"/>
    </ligand>
</feature>
<feature type="binding site" evidence="5">
    <location>
        <position position="232"/>
    </location>
    <ligand>
        <name>dimethylallyl diphosphate</name>
        <dbReference type="ChEBI" id="CHEBI:57623"/>
    </ligand>
</feature>
<feature type="binding site" evidence="5">
    <location>
        <position position="234"/>
    </location>
    <ligand>
        <name>(2E)-4-hydroxy-3-methylbut-2-enyl diphosphate</name>
        <dbReference type="ChEBI" id="CHEBI:128753"/>
    </ligand>
</feature>
<feature type="binding site" evidence="5">
    <location>
        <position position="51"/>
    </location>
    <ligand>
        <name>isopentenyl diphosphate</name>
        <dbReference type="ChEBI" id="CHEBI:128769"/>
    </ligand>
</feature>
<keyword evidence="1 5" id="KW-0004">4Fe-4S</keyword>
<dbReference type="EMBL" id="JBHSLU010000022">
    <property type="protein sequence ID" value="MFC5505750.1"/>
    <property type="molecule type" value="Genomic_DNA"/>
</dbReference>
<dbReference type="InterPro" id="IPR003451">
    <property type="entry name" value="LytB/IspH"/>
</dbReference>
<feature type="binding site" evidence="5">
    <location>
        <position position="51"/>
    </location>
    <ligand>
        <name>(2E)-4-hydroxy-3-methylbut-2-enyl diphosphate</name>
        <dbReference type="ChEBI" id="CHEBI:128753"/>
    </ligand>
</feature>
<gene>
    <name evidence="5 6" type="primary">ispH</name>
    <name evidence="6" type="synonym">lytB</name>
    <name evidence="6" type="ORF">ACFPN9_10810</name>
</gene>
<dbReference type="GO" id="GO:0051745">
    <property type="term" value="F:4-hydroxy-3-methylbut-2-enyl diphosphate reductase activity"/>
    <property type="evidence" value="ECO:0007669"/>
    <property type="project" value="UniProtKB-EC"/>
</dbReference>
<dbReference type="PANTHER" id="PTHR30426">
    <property type="entry name" value="4-HYDROXY-3-METHYLBUT-2-ENYL DIPHOSPHATE REDUCTASE"/>
    <property type="match status" value="1"/>
</dbReference>
<dbReference type="PANTHER" id="PTHR30426:SF0">
    <property type="entry name" value="4-HYDROXY-3-METHYLBUT-2-ENYL DIPHOSPHATE REDUCTASE"/>
    <property type="match status" value="1"/>
</dbReference>
<reference evidence="7" key="1">
    <citation type="journal article" date="2019" name="Int. J. Syst. Evol. Microbiol.">
        <title>The Global Catalogue of Microorganisms (GCM) 10K type strain sequencing project: providing services to taxonomists for standard genome sequencing and annotation.</title>
        <authorList>
            <consortium name="The Broad Institute Genomics Platform"/>
            <consortium name="The Broad Institute Genome Sequencing Center for Infectious Disease"/>
            <person name="Wu L."/>
            <person name="Ma J."/>
        </authorList>
    </citation>
    <scope>NUCLEOTIDE SEQUENCE [LARGE SCALE GENOMIC DNA]</scope>
    <source>
        <strain evidence="7">CCUG 43117</strain>
    </source>
</reference>
<feature type="binding site" evidence="5">
    <location>
        <position position="232"/>
    </location>
    <ligand>
        <name>(2E)-4-hydroxy-3-methylbut-2-enyl diphosphate</name>
        <dbReference type="ChEBI" id="CHEBI:128753"/>
    </ligand>
</feature>
<evidence type="ECO:0000256" key="1">
    <source>
        <dbReference type="ARBA" id="ARBA00022485"/>
    </source>
</evidence>
<feature type="binding site" evidence="5">
    <location>
        <position position="134"/>
    </location>
    <ligand>
        <name>dimethylallyl diphosphate</name>
        <dbReference type="ChEBI" id="CHEBI:57623"/>
    </ligand>
</feature>
<keyword evidence="5 6" id="KW-0560">Oxidoreductase</keyword>
<keyword evidence="7" id="KW-1185">Reference proteome</keyword>
<dbReference type="EC" id="1.17.7.4" evidence="5"/>
<evidence type="ECO:0000256" key="3">
    <source>
        <dbReference type="ARBA" id="ARBA00023004"/>
    </source>
</evidence>
<feature type="active site" description="Proton donor" evidence="5">
    <location>
        <position position="136"/>
    </location>
</feature>
<comment type="cofactor">
    <cofactor evidence="5">
        <name>[4Fe-4S] cluster</name>
        <dbReference type="ChEBI" id="CHEBI:49883"/>
    </cofactor>
    <text evidence="5">Binds 1 [4Fe-4S] cluster per subunit.</text>
</comment>
<feature type="binding site" evidence="5">
    <location>
        <position position="84"/>
    </location>
    <ligand>
        <name>(2E)-4-hydroxy-3-methylbut-2-enyl diphosphate</name>
        <dbReference type="ChEBI" id="CHEBI:128753"/>
    </ligand>
</feature>
<evidence type="ECO:0000256" key="2">
    <source>
        <dbReference type="ARBA" id="ARBA00022723"/>
    </source>
</evidence>
<comment type="function">
    <text evidence="5">Catalyzes the conversion of 1-hydroxy-2-methyl-2-(E)-butenyl 4-diphosphate (HMBPP) into a mixture of isopentenyl diphosphate (IPP) and dimethylallyl diphosphate (DMAPP). Acts in the terminal step of the DOXP/MEP pathway for isoprenoid precursor biosynthesis.</text>
</comment>
<comment type="pathway">
    <text evidence="5">Isoprenoid biosynthesis; dimethylallyl diphosphate biosynthesis; dimethylallyl diphosphate from (2E)-4-hydroxy-3-methylbutenyl diphosphate: step 1/1.</text>
</comment>
<comment type="caution">
    <text evidence="6">The sequence shown here is derived from an EMBL/GenBank/DDBJ whole genome shotgun (WGS) entry which is preliminary data.</text>
</comment>